<proteinExistence type="predicted"/>
<feature type="transmembrane region" description="Helical" evidence="6">
    <location>
        <begin position="371"/>
        <end position="393"/>
    </location>
</feature>
<feature type="region of interest" description="Disordered" evidence="5">
    <location>
        <begin position="436"/>
        <end position="463"/>
    </location>
</feature>
<organism evidence="7">
    <name type="scientific">Cladocopium goreaui</name>
    <dbReference type="NCBI Taxonomy" id="2562237"/>
    <lineage>
        <taxon>Eukaryota</taxon>
        <taxon>Sar</taxon>
        <taxon>Alveolata</taxon>
        <taxon>Dinophyceae</taxon>
        <taxon>Suessiales</taxon>
        <taxon>Symbiodiniaceae</taxon>
        <taxon>Cladocopium</taxon>
    </lineage>
</organism>
<evidence type="ECO:0000256" key="6">
    <source>
        <dbReference type="SAM" id="Phobius"/>
    </source>
</evidence>
<dbReference type="EMBL" id="CAMXCT020002247">
    <property type="protein sequence ID" value="CAL1150185.1"/>
    <property type="molecule type" value="Genomic_DNA"/>
</dbReference>
<evidence type="ECO:0000256" key="5">
    <source>
        <dbReference type="SAM" id="MobiDB-lite"/>
    </source>
</evidence>
<evidence type="ECO:0000256" key="2">
    <source>
        <dbReference type="ARBA" id="ARBA00022692"/>
    </source>
</evidence>
<evidence type="ECO:0000313" key="9">
    <source>
        <dbReference type="Proteomes" id="UP001152797"/>
    </source>
</evidence>
<dbReference type="InterPro" id="IPR005178">
    <property type="entry name" value="Ostalpha/TMEM184C"/>
</dbReference>
<keyword evidence="3 6" id="KW-1133">Transmembrane helix</keyword>
<gene>
    <name evidence="7" type="ORF">C1SCF055_LOCUS23252</name>
</gene>
<dbReference type="SMART" id="SM01417">
    <property type="entry name" value="Solute_trans_a"/>
    <property type="match status" value="1"/>
</dbReference>
<keyword evidence="4 6" id="KW-0472">Membrane</keyword>
<evidence type="ECO:0000313" key="8">
    <source>
        <dbReference type="EMBL" id="CAL1150185.1"/>
    </source>
</evidence>
<evidence type="ECO:0000313" key="7">
    <source>
        <dbReference type="EMBL" id="CAI3996810.1"/>
    </source>
</evidence>
<feature type="transmembrane region" description="Helical" evidence="6">
    <location>
        <begin position="332"/>
        <end position="351"/>
    </location>
</feature>
<keyword evidence="2 6" id="KW-0812">Transmembrane</keyword>
<comment type="caution">
    <text evidence="7">The sequence shown here is derived from an EMBL/GenBank/DDBJ whole genome shotgun (WGS) entry which is preliminary data.</text>
</comment>
<feature type="transmembrane region" description="Helical" evidence="6">
    <location>
        <begin position="7"/>
        <end position="25"/>
    </location>
</feature>
<dbReference type="OrthoDB" id="440117at2759"/>
<evidence type="ECO:0000256" key="4">
    <source>
        <dbReference type="ARBA" id="ARBA00023136"/>
    </source>
</evidence>
<dbReference type="GO" id="GO:0016020">
    <property type="term" value="C:membrane"/>
    <property type="evidence" value="ECO:0007669"/>
    <property type="project" value="UniProtKB-SubCell"/>
</dbReference>
<protein>
    <recommendedName>
        <fullName evidence="10">Transmembrane protein</fullName>
    </recommendedName>
</protein>
<dbReference type="AlphaFoldDB" id="A0A9P1CSD3"/>
<feature type="transmembrane region" description="Helical" evidence="6">
    <location>
        <begin position="31"/>
        <end position="49"/>
    </location>
</feature>
<feature type="transmembrane region" description="Helical" evidence="6">
    <location>
        <begin position="405"/>
        <end position="426"/>
    </location>
</feature>
<keyword evidence="9" id="KW-1185">Reference proteome</keyword>
<accession>A0A9P1CSD3</accession>
<evidence type="ECO:0008006" key="10">
    <source>
        <dbReference type="Google" id="ProtNLM"/>
    </source>
</evidence>
<dbReference type="PANTHER" id="PTHR23423">
    <property type="entry name" value="ORGANIC SOLUTE TRANSPORTER-RELATED"/>
    <property type="match status" value="1"/>
</dbReference>
<dbReference type="EMBL" id="CAMXCT030002247">
    <property type="protein sequence ID" value="CAL4784122.1"/>
    <property type="molecule type" value="Genomic_DNA"/>
</dbReference>
<reference evidence="7" key="1">
    <citation type="submission" date="2022-10" db="EMBL/GenBank/DDBJ databases">
        <authorList>
            <person name="Chen Y."/>
            <person name="Dougan E. K."/>
            <person name="Chan C."/>
            <person name="Rhodes N."/>
            <person name="Thang M."/>
        </authorList>
    </citation>
    <scope>NUCLEOTIDE SEQUENCE</scope>
</reference>
<reference evidence="8" key="2">
    <citation type="submission" date="2024-04" db="EMBL/GenBank/DDBJ databases">
        <authorList>
            <person name="Chen Y."/>
            <person name="Shah S."/>
            <person name="Dougan E. K."/>
            <person name="Thang M."/>
            <person name="Chan C."/>
        </authorList>
    </citation>
    <scope>NUCLEOTIDE SEQUENCE [LARGE SCALE GENOMIC DNA]</scope>
</reference>
<dbReference type="EMBL" id="CAMXCT010002247">
    <property type="protein sequence ID" value="CAI3996810.1"/>
    <property type="molecule type" value="Genomic_DNA"/>
</dbReference>
<comment type="subcellular location">
    <subcellularLocation>
        <location evidence="1">Membrane</location>
        <topology evidence="1">Multi-pass membrane protein</topology>
    </subcellularLocation>
</comment>
<sequence>MARYRLFYGLLLFCVSLAGWLSTSLCSFECWALFAAITVLLLMWCLARAPLLCISFCYLANCGVLLVRETFLIFTGWVPCGLVTFGDECAETQCVKKNYVFFFEAGCGKYACVRTERHEVQSVFRVPTESLHTFWLLTGLCLCWAATLLSGRLLLRWMAESKERNLKIGQYTAIVLLLPPTYGICACSALRVITTNREDTWTAESMMDISELFSAVALYAFQRLLVVHVDALSPSMGSDKVEISLQRSLQSVMSLGIKQYVVLAFSCNFILVAVKGWDWLQPSSCKTALDFIARSGFPHHNISLAVNEQKLNHSLHTRASSLACEDVWNSTSLMMMVADFFTCSIALFAVLQYERAFNMVLHPVNPFWKFWGVKGLLSVNFLQSTVLALVSWMTANDATGFVATLLNYHLLCAESFALALLNLWAYSLQDEDEKASDVNGEDVEGTQTSIDPSPEVMGKMLDA</sequence>
<feature type="transmembrane region" description="Helical" evidence="6">
    <location>
        <begin position="56"/>
        <end position="78"/>
    </location>
</feature>
<dbReference type="Proteomes" id="UP001152797">
    <property type="component" value="Unassembled WGS sequence"/>
</dbReference>
<name>A0A9P1CSD3_9DINO</name>
<feature type="transmembrane region" description="Helical" evidence="6">
    <location>
        <begin position="134"/>
        <end position="159"/>
    </location>
</feature>
<dbReference type="Pfam" id="PF03619">
    <property type="entry name" value="Solute_trans_a"/>
    <property type="match status" value="1"/>
</dbReference>
<evidence type="ECO:0000256" key="1">
    <source>
        <dbReference type="ARBA" id="ARBA00004141"/>
    </source>
</evidence>
<evidence type="ECO:0000256" key="3">
    <source>
        <dbReference type="ARBA" id="ARBA00022989"/>
    </source>
</evidence>